<dbReference type="PANTHER" id="PTHR36698">
    <property type="entry name" value="BLL5892 PROTEIN"/>
    <property type="match status" value="1"/>
</dbReference>
<feature type="non-terminal residue" evidence="1">
    <location>
        <position position="1"/>
    </location>
</feature>
<protein>
    <submittedName>
        <fullName evidence="1">MCE family protein</fullName>
    </submittedName>
</protein>
<sequence length="169" mass="18720">SLFNQLDSVLKEVSENINSVSVEIKRIFDKKNAESLHNTLVNLEKFTGVLAENKQHIDRTLENTDIMVKNIAQVSKELPRLSQDLKISITHITRMADSISNAGDRVSLAMDSGKSTIDKISQQTIPPAIILLRRLNAIAANLEQVSNQMRQNPSVLIRGTKPLKPGPGE</sequence>
<dbReference type="Proteomes" id="UP000251035">
    <property type="component" value="Unassembled WGS sequence"/>
</dbReference>
<comment type="caution">
    <text evidence="1">The sequence shown here is derived from an EMBL/GenBank/DDBJ whole genome shotgun (WGS) entry which is preliminary data.</text>
</comment>
<accession>A0ABX5JL39</accession>
<proteinExistence type="predicted"/>
<name>A0ABX5JL39_9GAMM</name>
<evidence type="ECO:0000313" key="1">
    <source>
        <dbReference type="EMBL" id="PUT45881.1"/>
    </source>
</evidence>
<dbReference type="PANTHER" id="PTHR36698:SF2">
    <property type="entry name" value="MCE_MLAD DOMAIN-CONTAINING PROTEIN"/>
    <property type="match status" value="1"/>
</dbReference>
<evidence type="ECO:0000313" key="2">
    <source>
        <dbReference type="Proteomes" id="UP000251035"/>
    </source>
</evidence>
<keyword evidence="2" id="KW-1185">Reference proteome</keyword>
<organism evidence="1 2">
    <name type="scientific">Legionella taurinensis</name>
    <dbReference type="NCBI Taxonomy" id="70611"/>
    <lineage>
        <taxon>Bacteria</taxon>
        <taxon>Pseudomonadati</taxon>
        <taxon>Pseudomonadota</taxon>
        <taxon>Gammaproteobacteria</taxon>
        <taxon>Legionellales</taxon>
        <taxon>Legionellaceae</taxon>
        <taxon>Legionella</taxon>
    </lineage>
</organism>
<dbReference type="EMBL" id="QCXM01000014">
    <property type="protein sequence ID" value="PUT45881.1"/>
    <property type="molecule type" value="Genomic_DNA"/>
</dbReference>
<reference evidence="1 2" key="1">
    <citation type="submission" date="2018-04" db="EMBL/GenBank/DDBJ databases">
        <title>Whole genome sequence comparison of clinical and drinking water Legionella pneumophila isolates associated with the Flint Water Crisis.</title>
        <authorList>
            <person name="Garner E."/>
            <person name="Brown C."/>
            <person name="Schwake O."/>
            <person name="Coil D."/>
            <person name="Jospin G."/>
            <person name="Eisen J."/>
            <person name="Edwards M."/>
            <person name="Pruden A."/>
        </authorList>
    </citation>
    <scope>NUCLEOTIDE SEQUENCE [LARGE SCALE GENOMIC DNA]</scope>
    <source>
        <strain evidence="1 2">Genessee03</strain>
    </source>
</reference>
<gene>
    <name evidence="1" type="ORF">DB745_12200</name>
</gene>